<dbReference type="GO" id="GO:0004553">
    <property type="term" value="F:hydrolase activity, hydrolyzing O-glycosyl compounds"/>
    <property type="evidence" value="ECO:0007669"/>
    <property type="project" value="InterPro"/>
</dbReference>
<dbReference type="InterPro" id="IPR018247">
    <property type="entry name" value="EF_Hand_1_Ca_BS"/>
</dbReference>
<dbReference type="SUPFAM" id="SSF53474">
    <property type="entry name" value="alpha/beta-Hydrolases"/>
    <property type="match status" value="1"/>
</dbReference>
<keyword evidence="3" id="KW-1185">Reference proteome</keyword>
<feature type="compositionally biased region" description="Low complexity" evidence="1">
    <location>
        <begin position="274"/>
        <end position="336"/>
    </location>
</feature>
<dbReference type="InterPro" id="IPR029058">
    <property type="entry name" value="AB_hydrolase_fold"/>
</dbReference>
<dbReference type="InterPro" id="IPR036439">
    <property type="entry name" value="Dockerin_dom_sf"/>
</dbReference>
<evidence type="ECO:0008006" key="4">
    <source>
        <dbReference type="Google" id="ProtNLM"/>
    </source>
</evidence>
<dbReference type="Proteomes" id="UP000319908">
    <property type="component" value="Unassembled WGS sequence"/>
</dbReference>
<evidence type="ECO:0000313" key="3">
    <source>
        <dbReference type="Proteomes" id="UP000319908"/>
    </source>
</evidence>
<dbReference type="Pfam" id="PF00404">
    <property type="entry name" value="Dockerin_1"/>
    <property type="match status" value="1"/>
</dbReference>
<dbReference type="Gene3D" id="1.10.1330.10">
    <property type="entry name" value="Dockerin domain"/>
    <property type="match status" value="1"/>
</dbReference>
<dbReference type="CDD" id="cd14256">
    <property type="entry name" value="Dockerin_I"/>
    <property type="match status" value="1"/>
</dbReference>
<name>A0A5C6C3J8_9BACT</name>
<dbReference type="Pfam" id="PF26363">
    <property type="entry name" value="Phospholipase-like"/>
    <property type="match status" value="1"/>
</dbReference>
<proteinExistence type="predicted"/>
<feature type="compositionally biased region" description="Low complexity" evidence="1">
    <location>
        <begin position="194"/>
        <end position="208"/>
    </location>
</feature>
<dbReference type="AlphaFoldDB" id="A0A5C6C3J8"/>
<sequence>MLAADLGDQQDPLPANLTVVHTEVAPLEGDVNFDGTLTSLDALEVLNSINDPNAFPASPKMDLNQNGKVDLDDYALVLSAIELQSHATSDDQTRSGGDSVPMGGATQLTSACDADEVLLSTLLSTRENLESQLADATIPSEISGLGDQIAAVDSSIAQVQARLDDCDAYGGDGEEDVDGMTAGTQEDPYSGDPNAGENGTTGATTGTNDDPYSGTNGTLAANSGTDYSASTYGSTVGSSPGSGYGSTAGTTSGSTIDTGGTTSGTTDGGGYGTTSGTSTGTTTGSTIDAGSGASDGSTSGTSSGATASGTTPGTTIYGTSGSTSGSSEGTTSGSTEPTTFVIAGLRAGMFNDFLDGDEAPRVVREGKNLRVAGWVNGPWSERPAPDLTVFADINFDGDFDDDGEMVRFKSGEFGARSKDYGLYDQYSGFDAYFSIIDDGISEVQNGVPGNNTPSDDVEIRIEFTGELIEKTAEVNNVQPLFTSRPSVTTETASNGSKLLVVSSALWDPGVMDRHHVSVKWADGTTSNATDESTTVDPVTLEYLPTKWKIIRVARPMPTDGQPLYPITVTLHDDDKGDTSYLIQTSDVSRNNDDDNTNGIEDLFEGGFVLDDDVVALELSSITGDHVAAANQPVEDPPAGDEPPQDQGASEPEGNFYLGYDTQQIKLWDSREKNIQYTPGEQKDVDHPYTGESDVWIEGIGVGTTRITLSWQPSFGEDEPPDFEQERNILLGHINVTVWGIDLDIDSDNNNGFNYPDNSEWEEYIEDSEYGIGKLVYPDASHFVPVRLRLPAGLNLERNASTISFDFEAAGASGVVNIWNVAKAATRMNMNIHEGGNRIYAHDSYSLTDLNYDPGTGGITVFVQGADAFPRHAKKKGIDDAGKPDDRIKVILSLPGTAPLADEVKYMVVDVGTFYPNLQDREQLRNAMASEGVYEQADLPQFALRLISEAELRELGMSWSITQLIGEPESVPGFKNAIYLDYVSRAYVLAFAGTDDYDDILVDVWQGIGGFTEQYQAAMDIGFEFARVAKRVDADHIVTGHSLGGGLASAAAVVGNFRADTFNAAGLMESTLFERDQDGVRIEGLEQFPGSVERFRNPSMLIDAYYLDWDILSFVQDYSPAVIPSAIGRRYKMDGPVDAQLAGVGIVFLASKLIPGAGWVNVASELGASAYYMGLSHTTLYYQHGLMVDESTGWDIHGYDL</sequence>
<comment type="caution">
    <text evidence="2">The sequence shown here is derived from an EMBL/GenBank/DDBJ whole genome shotgun (WGS) entry which is preliminary data.</text>
</comment>
<feature type="compositionally biased region" description="Low complexity" evidence="1">
    <location>
        <begin position="247"/>
        <end position="265"/>
    </location>
</feature>
<dbReference type="EMBL" id="SJPU01000001">
    <property type="protein sequence ID" value="TWU19083.1"/>
    <property type="molecule type" value="Genomic_DNA"/>
</dbReference>
<dbReference type="InterPro" id="IPR002105">
    <property type="entry name" value="Dockerin_1_rpt"/>
</dbReference>
<evidence type="ECO:0000256" key="1">
    <source>
        <dbReference type="SAM" id="MobiDB-lite"/>
    </source>
</evidence>
<dbReference type="PROSITE" id="PS00018">
    <property type="entry name" value="EF_HAND_1"/>
    <property type="match status" value="1"/>
</dbReference>
<organism evidence="2 3">
    <name type="scientific">Allorhodopirellula heiligendammensis</name>
    <dbReference type="NCBI Taxonomy" id="2714739"/>
    <lineage>
        <taxon>Bacteria</taxon>
        <taxon>Pseudomonadati</taxon>
        <taxon>Planctomycetota</taxon>
        <taxon>Planctomycetia</taxon>
        <taxon>Pirellulales</taxon>
        <taxon>Pirellulaceae</taxon>
        <taxon>Allorhodopirellula</taxon>
    </lineage>
</organism>
<feature type="compositionally biased region" description="Polar residues" evidence="1">
    <location>
        <begin position="213"/>
        <end position="229"/>
    </location>
</feature>
<feature type="region of interest" description="Disordered" evidence="1">
    <location>
        <begin position="167"/>
        <end position="336"/>
    </location>
</feature>
<accession>A0A5C6C3J8</accession>
<protein>
    <recommendedName>
        <fullName evidence="4">Lipase (Class 3)</fullName>
    </recommendedName>
</protein>
<evidence type="ECO:0000313" key="2">
    <source>
        <dbReference type="EMBL" id="TWU19083.1"/>
    </source>
</evidence>
<feature type="region of interest" description="Disordered" evidence="1">
    <location>
        <begin position="629"/>
        <end position="655"/>
    </location>
</feature>
<reference evidence="2 3" key="1">
    <citation type="journal article" date="2020" name="Antonie Van Leeuwenhoek">
        <title>Rhodopirellula heiligendammensis sp. nov., Rhodopirellula pilleata sp. nov., and Rhodopirellula solitaria sp. nov. isolated from natural or artificial marine surfaces in Northern Germany and California, USA, and emended description of the genus Rhodopirellula.</title>
        <authorList>
            <person name="Kallscheuer N."/>
            <person name="Wiegand S."/>
            <person name="Jogler M."/>
            <person name="Boedeker C."/>
            <person name="Peeters S.H."/>
            <person name="Rast P."/>
            <person name="Heuer A."/>
            <person name="Jetten M.S.M."/>
            <person name="Rohde M."/>
            <person name="Jogler C."/>
        </authorList>
    </citation>
    <scope>NUCLEOTIDE SEQUENCE [LARGE SCALE GENOMIC DNA]</scope>
    <source>
        <strain evidence="2 3">Poly21</strain>
    </source>
</reference>
<gene>
    <name evidence="2" type="ORF">Poly21_12540</name>
</gene>
<dbReference type="Gene3D" id="3.40.50.1820">
    <property type="entry name" value="alpha/beta hydrolase"/>
    <property type="match status" value="1"/>
</dbReference>
<dbReference type="SUPFAM" id="SSF63446">
    <property type="entry name" value="Type I dockerin domain"/>
    <property type="match status" value="1"/>
</dbReference>
<feature type="compositionally biased region" description="Low complexity" evidence="1">
    <location>
        <begin position="230"/>
        <end position="239"/>
    </location>
</feature>
<dbReference type="GO" id="GO:0000272">
    <property type="term" value="P:polysaccharide catabolic process"/>
    <property type="evidence" value="ECO:0007669"/>
    <property type="project" value="InterPro"/>
</dbReference>